<evidence type="ECO:0000256" key="3">
    <source>
        <dbReference type="RuleBase" id="RU003560"/>
    </source>
</evidence>
<dbReference type="SUPFAM" id="SSF53383">
    <property type="entry name" value="PLP-dependent transferases"/>
    <property type="match status" value="1"/>
</dbReference>
<comment type="cofactor">
    <cofactor evidence="1">
        <name>pyridoxal 5'-phosphate</name>
        <dbReference type="ChEBI" id="CHEBI:597326"/>
    </cofactor>
</comment>
<evidence type="ECO:0000313" key="5">
    <source>
        <dbReference type="EMBL" id="NNG35758.1"/>
    </source>
</evidence>
<feature type="region of interest" description="Disordered" evidence="4">
    <location>
        <begin position="1"/>
        <end position="20"/>
    </location>
</feature>
<gene>
    <name evidence="5" type="ORF">HKD39_08545</name>
</gene>
<keyword evidence="5" id="KW-0032">Aminotransferase</keyword>
<evidence type="ECO:0000313" key="6">
    <source>
        <dbReference type="Proteomes" id="UP000562984"/>
    </source>
</evidence>
<protein>
    <submittedName>
        <fullName evidence="5">Aspartate aminotransferase family protein</fullName>
    </submittedName>
</protein>
<dbReference type="EMBL" id="JABEND010000003">
    <property type="protein sequence ID" value="NNG35758.1"/>
    <property type="molecule type" value="Genomic_DNA"/>
</dbReference>
<dbReference type="PROSITE" id="PS00600">
    <property type="entry name" value="AA_TRANSFER_CLASS_3"/>
    <property type="match status" value="1"/>
</dbReference>
<dbReference type="GO" id="GO:0008483">
    <property type="term" value="F:transaminase activity"/>
    <property type="evidence" value="ECO:0007669"/>
    <property type="project" value="UniProtKB-KW"/>
</dbReference>
<dbReference type="Gene3D" id="3.90.1150.10">
    <property type="entry name" value="Aspartate Aminotransferase, domain 1"/>
    <property type="match status" value="1"/>
</dbReference>
<comment type="caution">
    <text evidence="5">The sequence shown here is derived from an EMBL/GenBank/DDBJ whole genome shotgun (WGS) entry which is preliminary data.</text>
</comment>
<feature type="compositionally biased region" description="Low complexity" evidence="4">
    <location>
        <begin position="1"/>
        <end position="16"/>
    </location>
</feature>
<keyword evidence="2 3" id="KW-0663">Pyridoxal phosphate</keyword>
<keyword evidence="6" id="KW-1185">Reference proteome</keyword>
<name>A0A849A9I3_9ACTN</name>
<sequence length="450" mass="48425">MAATQMTATDTDATAARSHAKSKALAERAEAVFPGGVNSGTRRNGSPYAFADGRGGYLTDLDGNTYLDYHAAFGAMIIGHRAAEVDDAVRRSMSGVDLTGYGVSELEVQLGELVTSVLPSVEQTIIVNSGSEAVAYAIRLARAITGRKYLVKFQGGFHGWSDPVARNVISPKERAYGDDPITAGMLPDSWQSTLIAEFNDLESVRELFRTHPEQIAAVIMEPIPHNVGALVPTQEFVEGIRQLTTEQGALLIFDEVITGFRHAIGGYQEICGVTPDLTTYGKAMGNGYPVAGMGGRRDLMQHFDAAGGDVGLLGTFNGNPTSCAAAIATVSYLRDNPDFYTRTHALGERLRTGLREIMADKGIAAQVVGFGGTFSTYFLDGVVSGYRELLDNNAIASVQFHRRMIERGFLMIPLALKRNHISGSHTEADIDRTLEAMSDVLGDMRSEGFV</sequence>
<reference evidence="5 6" key="1">
    <citation type="submission" date="2020-05" db="EMBL/GenBank/DDBJ databases">
        <title>Nakamurella sp. DB0629 isolated from air conditioner.</title>
        <authorList>
            <person name="Kim D.H."/>
            <person name="Kim D.-U."/>
        </authorList>
    </citation>
    <scope>NUCLEOTIDE SEQUENCE [LARGE SCALE GENOMIC DNA]</scope>
    <source>
        <strain evidence="5 6">DB0629</strain>
    </source>
</reference>
<dbReference type="InterPro" id="IPR005814">
    <property type="entry name" value="Aminotrans_3"/>
</dbReference>
<dbReference type="RefSeq" id="WP_171199396.1">
    <property type="nucleotide sequence ID" value="NZ_JABEND010000003.1"/>
</dbReference>
<dbReference type="Proteomes" id="UP000562984">
    <property type="component" value="Unassembled WGS sequence"/>
</dbReference>
<evidence type="ECO:0000256" key="1">
    <source>
        <dbReference type="ARBA" id="ARBA00001933"/>
    </source>
</evidence>
<dbReference type="InterPro" id="IPR015422">
    <property type="entry name" value="PyrdxlP-dep_Trfase_small"/>
</dbReference>
<proteinExistence type="inferred from homology"/>
<comment type="similarity">
    <text evidence="3">Belongs to the class-III pyridoxal-phosphate-dependent aminotransferase family.</text>
</comment>
<organism evidence="5 6">
    <name type="scientific">Nakamurella aerolata</name>
    <dbReference type="NCBI Taxonomy" id="1656892"/>
    <lineage>
        <taxon>Bacteria</taxon>
        <taxon>Bacillati</taxon>
        <taxon>Actinomycetota</taxon>
        <taxon>Actinomycetes</taxon>
        <taxon>Nakamurellales</taxon>
        <taxon>Nakamurellaceae</taxon>
        <taxon>Nakamurella</taxon>
    </lineage>
</organism>
<dbReference type="AlphaFoldDB" id="A0A849A9I3"/>
<dbReference type="GO" id="GO:0030170">
    <property type="term" value="F:pyridoxal phosphate binding"/>
    <property type="evidence" value="ECO:0007669"/>
    <property type="project" value="InterPro"/>
</dbReference>
<keyword evidence="5" id="KW-0808">Transferase</keyword>
<dbReference type="PANTHER" id="PTHR43713:SF3">
    <property type="entry name" value="GLUTAMATE-1-SEMIALDEHYDE 2,1-AMINOMUTASE 1, CHLOROPLASTIC-RELATED"/>
    <property type="match status" value="1"/>
</dbReference>
<accession>A0A849A9I3</accession>
<dbReference type="Pfam" id="PF00202">
    <property type="entry name" value="Aminotran_3"/>
    <property type="match status" value="1"/>
</dbReference>
<dbReference type="Gene3D" id="3.40.640.10">
    <property type="entry name" value="Type I PLP-dependent aspartate aminotransferase-like (Major domain)"/>
    <property type="match status" value="1"/>
</dbReference>
<evidence type="ECO:0000256" key="2">
    <source>
        <dbReference type="ARBA" id="ARBA00022898"/>
    </source>
</evidence>
<dbReference type="InterPro" id="IPR015424">
    <property type="entry name" value="PyrdxlP-dep_Trfase"/>
</dbReference>
<dbReference type="CDD" id="cd00610">
    <property type="entry name" value="OAT_like"/>
    <property type="match status" value="1"/>
</dbReference>
<dbReference type="InterPro" id="IPR049704">
    <property type="entry name" value="Aminotrans_3_PPA_site"/>
</dbReference>
<evidence type="ECO:0000256" key="4">
    <source>
        <dbReference type="SAM" id="MobiDB-lite"/>
    </source>
</evidence>
<dbReference type="PANTHER" id="PTHR43713">
    <property type="entry name" value="GLUTAMATE-1-SEMIALDEHYDE 2,1-AMINOMUTASE"/>
    <property type="match status" value="1"/>
</dbReference>
<dbReference type="InterPro" id="IPR015421">
    <property type="entry name" value="PyrdxlP-dep_Trfase_major"/>
</dbReference>